<dbReference type="Gene3D" id="1.20.120.10">
    <property type="entry name" value="Cytochrome c/b562"/>
    <property type="match status" value="1"/>
</dbReference>
<evidence type="ECO:0000256" key="4">
    <source>
        <dbReference type="ARBA" id="ARBA00022982"/>
    </source>
</evidence>
<keyword evidence="5" id="KW-0408">Iron</keyword>
<evidence type="ECO:0000256" key="2">
    <source>
        <dbReference type="ARBA" id="ARBA00022617"/>
    </source>
</evidence>
<sequence length="152" mass="17001">MKKIFISLGVILSTALLLSACHSEDPNSPVSMRKHVFKQMLSSKEVLFKIASGQKGFDAKLALTEVNALNALSDQPWKYFSEEFKSAGNGAAKDNVWTNKALFQQKVTAFKGAVSNMKQVMAADRVDFVTFKKAYHDLENTCAQCHQQFRDF</sequence>
<keyword evidence="4" id="KW-0249">Electron transport</keyword>
<keyword evidence="6" id="KW-0732">Signal</keyword>
<dbReference type="PROSITE" id="PS51009">
    <property type="entry name" value="CYTCII"/>
    <property type="match status" value="1"/>
</dbReference>
<proteinExistence type="predicted"/>
<name>A0ABS8D2L2_9NEIS</name>
<dbReference type="InterPro" id="IPR002321">
    <property type="entry name" value="Cyt_c_II"/>
</dbReference>
<dbReference type="PIRSF" id="PIRSF000027">
    <property type="entry name" value="Cytc_c_prime"/>
    <property type="match status" value="1"/>
</dbReference>
<evidence type="ECO:0000313" key="8">
    <source>
        <dbReference type="Proteomes" id="UP001165395"/>
    </source>
</evidence>
<evidence type="ECO:0000256" key="5">
    <source>
        <dbReference type="ARBA" id="ARBA00023004"/>
    </source>
</evidence>
<dbReference type="EMBL" id="JAJBZT010000001">
    <property type="protein sequence ID" value="MCB6182425.1"/>
    <property type="molecule type" value="Genomic_DNA"/>
</dbReference>
<organism evidence="7 8">
    <name type="scientific">Leeia speluncae</name>
    <dbReference type="NCBI Taxonomy" id="2884804"/>
    <lineage>
        <taxon>Bacteria</taxon>
        <taxon>Pseudomonadati</taxon>
        <taxon>Pseudomonadota</taxon>
        <taxon>Betaproteobacteria</taxon>
        <taxon>Neisseriales</taxon>
        <taxon>Leeiaceae</taxon>
        <taxon>Leeia</taxon>
    </lineage>
</organism>
<dbReference type="Proteomes" id="UP001165395">
    <property type="component" value="Unassembled WGS sequence"/>
</dbReference>
<keyword evidence="3" id="KW-0479">Metal-binding</keyword>
<dbReference type="RefSeq" id="WP_227178131.1">
    <property type="nucleotide sequence ID" value="NZ_JAJBZT010000001.1"/>
</dbReference>
<dbReference type="InterPro" id="IPR010980">
    <property type="entry name" value="Cyt_c/b562"/>
</dbReference>
<dbReference type="PROSITE" id="PS51257">
    <property type="entry name" value="PROKAR_LIPOPROTEIN"/>
    <property type="match status" value="1"/>
</dbReference>
<accession>A0ABS8D2L2</accession>
<keyword evidence="2" id="KW-0349">Heme</keyword>
<dbReference type="InterPro" id="IPR012127">
    <property type="entry name" value="Cyt_c_prime"/>
</dbReference>
<evidence type="ECO:0000313" key="7">
    <source>
        <dbReference type="EMBL" id="MCB6182425.1"/>
    </source>
</evidence>
<evidence type="ECO:0000256" key="3">
    <source>
        <dbReference type="ARBA" id="ARBA00022723"/>
    </source>
</evidence>
<evidence type="ECO:0000256" key="1">
    <source>
        <dbReference type="ARBA" id="ARBA00022448"/>
    </source>
</evidence>
<feature type="signal peptide" evidence="6">
    <location>
        <begin position="1"/>
        <end position="23"/>
    </location>
</feature>
<dbReference type="Pfam" id="PF01322">
    <property type="entry name" value="Cytochrom_C_2"/>
    <property type="match status" value="1"/>
</dbReference>
<keyword evidence="8" id="KW-1185">Reference proteome</keyword>
<protein>
    <submittedName>
        <fullName evidence="7">Cytochrome c</fullName>
    </submittedName>
</protein>
<comment type="caution">
    <text evidence="7">The sequence shown here is derived from an EMBL/GenBank/DDBJ whole genome shotgun (WGS) entry which is preliminary data.</text>
</comment>
<gene>
    <name evidence="7" type="ORF">LIN78_02505</name>
</gene>
<feature type="chain" id="PRO_5045994227" evidence="6">
    <location>
        <begin position="24"/>
        <end position="152"/>
    </location>
</feature>
<evidence type="ECO:0000256" key="6">
    <source>
        <dbReference type="SAM" id="SignalP"/>
    </source>
</evidence>
<dbReference type="SUPFAM" id="SSF47175">
    <property type="entry name" value="Cytochromes"/>
    <property type="match status" value="1"/>
</dbReference>
<keyword evidence="1" id="KW-0813">Transport</keyword>
<reference evidence="7" key="1">
    <citation type="submission" date="2021-10" db="EMBL/GenBank/DDBJ databases">
        <title>The complete genome sequence of Leeia sp. TBRC 13508.</title>
        <authorList>
            <person name="Charoenyingcharoen P."/>
            <person name="Yukphan P."/>
        </authorList>
    </citation>
    <scope>NUCLEOTIDE SEQUENCE</scope>
    <source>
        <strain evidence="7">TBRC 13508</strain>
    </source>
</reference>